<reference evidence="1" key="1">
    <citation type="submission" date="2024-07" db="EMBL/GenBank/DDBJ databases">
        <authorList>
            <person name="Kim Y.J."/>
            <person name="Jeong J.Y."/>
        </authorList>
    </citation>
    <scope>NUCLEOTIDE SEQUENCE</scope>
    <source>
        <strain evidence="1">GIHE-MW2</strain>
    </source>
</reference>
<protein>
    <submittedName>
        <fullName evidence="1">Uncharacterized protein</fullName>
    </submittedName>
</protein>
<organism evidence="1">
    <name type="scientific">Planktothricoides raciborskii GIHE-MW2</name>
    <dbReference type="NCBI Taxonomy" id="2792601"/>
    <lineage>
        <taxon>Bacteria</taxon>
        <taxon>Bacillati</taxon>
        <taxon>Cyanobacteriota</taxon>
        <taxon>Cyanophyceae</taxon>
        <taxon>Oscillatoriophycideae</taxon>
        <taxon>Oscillatoriales</taxon>
        <taxon>Oscillatoriaceae</taxon>
        <taxon>Planktothricoides</taxon>
    </lineage>
</organism>
<dbReference type="AlphaFoldDB" id="A0AAU8J8H5"/>
<accession>A0AAU8J8H5</accession>
<evidence type="ECO:0000313" key="1">
    <source>
        <dbReference type="EMBL" id="XCM35447.1"/>
    </source>
</evidence>
<sequence>MQLCRGASLGIQKPGFWLKFAALLHDFSQETPFLWATGGSFFR</sequence>
<dbReference type="RefSeq" id="WP_277926246.1">
    <property type="nucleotide sequence ID" value="NZ_CP159837.1"/>
</dbReference>
<gene>
    <name evidence="1" type="ORF">ABWT76_004129</name>
</gene>
<proteinExistence type="predicted"/>
<dbReference type="EMBL" id="CP159837">
    <property type="protein sequence ID" value="XCM35447.1"/>
    <property type="molecule type" value="Genomic_DNA"/>
</dbReference>
<name>A0AAU8J8H5_9CYAN</name>